<evidence type="ECO:0000256" key="1">
    <source>
        <dbReference type="SAM" id="Phobius"/>
    </source>
</evidence>
<reference evidence="4" key="2">
    <citation type="submission" date="2020-12" db="UniProtKB">
        <authorList>
            <consortium name="WormBaseParasite"/>
        </authorList>
    </citation>
    <scope>IDENTIFICATION</scope>
</reference>
<protein>
    <submittedName>
        <fullName evidence="2 4">Uncharacterized protein</fullName>
    </submittedName>
</protein>
<keyword evidence="1" id="KW-0472">Membrane</keyword>
<proteinExistence type="predicted"/>
<dbReference type="OMA" id="VCYFLFP"/>
<keyword evidence="1" id="KW-1133">Transmembrane helix</keyword>
<feature type="transmembrane region" description="Helical" evidence="1">
    <location>
        <begin position="67"/>
        <end position="89"/>
    </location>
</feature>
<feature type="transmembrane region" description="Helical" evidence="1">
    <location>
        <begin position="233"/>
        <end position="261"/>
    </location>
</feature>
<sequence length="342" mass="39594">MGIFQEVTNMTSVTGYVTAGKDYLISSIFYIFLYILALPPNGLLAYLSIKPGLITARIKYPTLGMTLANLFGLIFFLIVNIVYLIALYHDMKLSLIFASFLRTILYNTTYVCYFLFPVLAIDQWLMVCHNYTLTPTGLTKIISICFIVPLLVGCYDLFLQETLLYDYMFEYIRISPYSNFFFFCILAPSFFIFSFVCNLFVLSSIIHRQSKSTRKQIGRTLNPRQLQQQKTIVFIYMLQAFMPLILAAPYYAVYVCLLFGFQLNISYFILGDAIIGLHPLTNALTTLLLLKPYRKALKKLFKEKIVNQKRYDSVKQHDDQKIKDEFQEISDQIDSTKESIEL</sequence>
<evidence type="ECO:0000313" key="3">
    <source>
        <dbReference type="Proteomes" id="UP000035682"/>
    </source>
</evidence>
<dbReference type="SUPFAM" id="SSF81321">
    <property type="entry name" value="Family A G protein-coupled receptor-like"/>
    <property type="match status" value="1"/>
</dbReference>
<evidence type="ECO:0000313" key="5">
    <source>
        <dbReference type="WormBase" id="SRAE_X000010100"/>
    </source>
</evidence>
<keyword evidence="1" id="KW-0812">Transmembrane</keyword>
<dbReference type="Proteomes" id="UP000035682">
    <property type="component" value="Unplaced"/>
</dbReference>
<feature type="transmembrane region" description="Helical" evidence="1">
    <location>
        <begin position="180"/>
        <end position="206"/>
    </location>
</feature>
<evidence type="ECO:0000313" key="2">
    <source>
        <dbReference type="EMBL" id="CEF70770.1"/>
    </source>
</evidence>
<feature type="transmembrane region" description="Helical" evidence="1">
    <location>
        <begin position="267"/>
        <end position="290"/>
    </location>
</feature>
<feature type="transmembrane region" description="Helical" evidence="1">
    <location>
        <begin position="95"/>
        <end position="120"/>
    </location>
</feature>
<dbReference type="CTD" id="36383149"/>
<gene>
    <name evidence="2 4 5" type="ORF">SRAE_X000010100</name>
</gene>
<feature type="transmembrane region" description="Helical" evidence="1">
    <location>
        <begin position="141"/>
        <end position="160"/>
    </location>
</feature>
<evidence type="ECO:0000313" key="4">
    <source>
        <dbReference type="WBParaSite" id="SRAE_X000010100.1"/>
    </source>
</evidence>
<reference evidence="2 3" key="1">
    <citation type="submission" date="2014-09" db="EMBL/GenBank/DDBJ databases">
        <authorList>
            <person name="Martin A.A."/>
        </authorList>
    </citation>
    <scope>NUCLEOTIDE SEQUENCE</scope>
    <source>
        <strain evidence="3">ED321</strain>
        <strain evidence="2">ED321 Heterogonic</strain>
    </source>
</reference>
<accession>A0A090LLT6</accession>
<feature type="transmembrane region" description="Helical" evidence="1">
    <location>
        <begin position="23"/>
        <end position="47"/>
    </location>
</feature>
<dbReference type="GeneID" id="36383149"/>
<dbReference type="WBParaSite" id="SRAE_X000010100.1">
    <property type="protein sequence ID" value="SRAE_X000010100.1"/>
    <property type="gene ID" value="WBGene00265656"/>
</dbReference>
<dbReference type="Pfam" id="PF10318">
    <property type="entry name" value="7TM_GPCR_Srh"/>
    <property type="match status" value="1"/>
</dbReference>
<dbReference type="Gene3D" id="1.20.1070.10">
    <property type="entry name" value="Rhodopsin 7-helix transmembrane proteins"/>
    <property type="match status" value="1"/>
</dbReference>
<name>A0A090LLT6_STRRB</name>
<dbReference type="RefSeq" id="XP_024509966.1">
    <property type="nucleotide sequence ID" value="XM_024644404.1"/>
</dbReference>
<dbReference type="InterPro" id="IPR019422">
    <property type="entry name" value="7TM_GPCR_serpentine_rcpt_Srh"/>
</dbReference>
<dbReference type="WormBase" id="SRAE_X000010100">
    <property type="protein sequence ID" value="SRP06968"/>
    <property type="gene ID" value="WBGene00265656"/>
</dbReference>
<keyword evidence="3" id="KW-1185">Reference proteome</keyword>
<dbReference type="EMBL" id="LN609530">
    <property type="protein sequence ID" value="CEF70770.1"/>
    <property type="molecule type" value="Genomic_DNA"/>
</dbReference>
<dbReference type="AlphaFoldDB" id="A0A090LLT6"/>
<dbReference type="OrthoDB" id="5800268at2759"/>
<organism evidence="2">
    <name type="scientific">Strongyloides ratti</name>
    <name type="common">Parasitic roundworm</name>
    <dbReference type="NCBI Taxonomy" id="34506"/>
    <lineage>
        <taxon>Eukaryota</taxon>
        <taxon>Metazoa</taxon>
        <taxon>Ecdysozoa</taxon>
        <taxon>Nematoda</taxon>
        <taxon>Chromadorea</taxon>
        <taxon>Rhabditida</taxon>
        <taxon>Tylenchina</taxon>
        <taxon>Panagrolaimomorpha</taxon>
        <taxon>Strongyloidoidea</taxon>
        <taxon>Strongyloididae</taxon>
        <taxon>Strongyloides</taxon>
    </lineage>
</organism>